<dbReference type="EMBL" id="CACVAT010000257">
    <property type="protein sequence ID" value="CAA6816206.1"/>
    <property type="molecule type" value="Genomic_DNA"/>
</dbReference>
<dbReference type="InterPro" id="IPR042281">
    <property type="entry name" value="GpdQ_beta-strand"/>
</dbReference>
<dbReference type="Gene3D" id="3.60.21.40">
    <property type="entry name" value="GpdQ, catalytic alpha/beta sandwich domain"/>
    <property type="match status" value="1"/>
</dbReference>
<evidence type="ECO:0000256" key="3">
    <source>
        <dbReference type="ARBA" id="ARBA00023004"/>
    </source>
</evidence>
<dbReference type="GO" id="GO:0004114">
    <property type="term" value="F:3',5'-cyclic-nucleotide phosphodiesterase activity"/>
    <property type="evidence" value="ECO:0007669"/>
    <property type="project" value="UniProtKB-EC"/>
</dbReference>
<dbReference type="Gene3D" id="3.30.750.180">
    <property type="entry name" value="GpdQ, beta-strand dimerisation domain"/>
    <property type="match status" value="1"/>
</dbReference>
<accession>A0A6S6TML3</accession>
<keyword evidence="1" id="KW-0479">Metal-binding</keyword>
<reference evidence="6" key="1">
    <citation type="submission" date="2020-01" db="EMBL/GenBank/DDBJ databases">
        <authorList>
            <person name="Meier V. D."/>
            <person name="Meier V D."/>
        </authorList>
    </citation>
    <scope>NUCLEOTIDE SEQUENCE</scope>
    <source>
        <strain evidence="6">HLG_WM_MAG_09</strain>
    </source>
</reference>
<dbReference type="Pfam" id="PF00149">
    <property type="entry name" value="Metallophos"/>
    <property type="match status" value="1"/>
</dbReference>
<evidence type="ECO:0000313" key="6">
    <source>
        <dbReference type="EMBL" id="CAA6816206.1"/>
    </source>
</evidence>
<dbReference type="EC" id="3.1.4.17" evidence="6"/>
<evidence type="ECO:0000256" key="2">
    <source>
        <dbReference type="ARBA" id="ARBA00022801"/>
    </source>
</evidence>
<dbReference type="PANTHER" id="PTHR42988">
    <property type="entry name" value="PHOSPHOHYDROLASE"/>
    <property type="match status" value="1"/>
</dbReference>
<name>A0A6S6TML3_9GAMM</name>
<dbReference type="SUPFAM" id="SSF56300">
    <property type="entry name" value="Metallo-dependent phosphatases"/>
    <property type="match status" value="1"/>
</dbReference>
<evidence type="ECO:0000256" key="1">
    <source>
        <dbReference type="ARBA" id="ARBA00022723"/>
    </source>
</evidence>
<evidence type="ECO:0000256" key="4">
    <source>
        <dbReference type="ARBA" id="ARBA00025742"/>
    </source>
</evidence>
<dbReference type="InterPro" id="IPR050884">
    <property type="entry name" value="CNP_phosphodiesterase-III"/>
</dbReference>
<feature type="domain" description="Calcineurin-like phosphoesterase" evidence="5">
    <location>
        <begin position="5"/>
        <end position="195"/>
    </location>
</feature>
<dbReference type="InterPro" id="IPR042283">
    <property type="entry name" value="GpdQ_catalytic"/>
</dbReference>
<keyword evidence="2 6" id="KW-0378">Hydrolase</keyword>
<keyword evidence="3" id="KW-0408">Iron</keyword>
<dbReference type="PANTHER" id="PTHR42988:SF2">
    <property type="entry name" value="CYCLIC NUCLEOTIDE PHOSPHODIESTERASE CBUA0032-RELATED"/>
    <property type="match status" value="1"/>
</dbReference>
<protein>
    <submittedName>
        <fullName evidence="6">3',5'-cyclic-nucleotide phosphodiesterase (EC)</fullName>
        <ecNumber evidence="6">3.1.4.17</ecNumber>
    </submittedName>
</protein>
<dbReference type="InterPro" id="IPR029052">
    <property type="entry name" value="Metallo-depent_PP-like"/>
</dbReference>
<dbReference type="InterPro" id="IPR004843">
    <property type="entry name" value="Calcineurin-like_PHP"/>
</dbReference>
<evidence type="ECO:0000259" key="5">
    <source>
        <dbReference type="Pfam" id="PF00149"/>
    </source>
</evidence>
<sequence length="238" mass="26884">MTLQLVQITDTHISLDAPQRMKDLENCIKAINELPVQPDLVIHTGDIAHTGQAEEYHIAKQLLDQLNTPYFVIPGNRDRRAGILSEFIDERYQLPPQGWIQYSIEQYPVRLLMVDTLDEQNNKGHLCAERLEHLETMLLADTTKPTALFLHHPPYEATGIPDPFQYKDWNDVGKLHSLLSRFDNICGMYCGHVHRFIDGTIAGVQASAISCMAGDLRKGEVSDADRKLPVFKTLTLPG</sequence>
<dbReference type="AlphaFoldDB" id="A0A6S6TML3"/>
<gene>
    <name evidence="6" type="ORF">HELGO_WM14129</name>
</gene>
<dbReference type="GO" id="GO:0046872">
    <property type="term" value="F:metal ion binding"/>
    <property type="evidence" value="ECO:0007669"/>
    <property type="project" value="UniProtKB-KW"/>
</dbReference>
<organism evidence="6">
    <name type="scientific">uncultured Thiotrichaceae bacterium</name>
    <dbReference type="NCBI Taxonomy" id="298394"/>
    <lineage>
        <taxon>Bacteria</taxon>
        <taxon>Pseudomonadati</taxon>
        <taxon>Pseudomonadota</taxon>
        <taxon>Gammaproteobacteria</taxon>
        <taxon>Thiotrichales</taxon>
        <taxon>Thiotrichaceae</taxon>
        <taxon>environmental samples</taxon>
    </lineage>
</organism>
<proteinExistence type="inferred from homology"/>
<comment type="similarity">
    <text evidence="4">Belongs to the cyclic nucleotide phosphodiesterase class-III family.</text>
</comment>